<comment type="catalytic activity">
    <reaction evidence="1 9">
        <text>Endohydrolysis of (1-&gt;4)-beta-D-xylosidic linkages in xylans.</text>
        <dbReference type="EC" id="3.2.1.8"/>
    </reaction>
</comment>
<dbReference type="EC" id="3.2.1.8" evidence="9"/>
<gene>
    <name evidence="11" type="ORF">NOF55_13515</name>
</gene>
<dbReference type="PANTHER" id="PTHR31490">
    <property type="entry name" value="GLYCOSYL HYDROLASE"/>
    <property type="match status" value="1"/>
</dbReference>
<keyword evidence="4" id="KW-0732">Signal</keyword>
<dbReference type="EMBL" id="JANFPI010000004">
    <property type="protein sequence ID" value="MCX8998124.1"/>
    <property type="molecule type" value="Genomic_DNA"/>
</dbReference>
<evidence type="ECO:0000256" key="9">
    <source>
        <dbReference type="RuleBase" id="RU361174"/>
    </source>
</evidence>
<evidence type="ECO:0000256" key="8">
    <source>
        <dbReference type="ARBA" id="ARBA00023326"/>
    </source>
</evidence>
<dbReference type="InterPro" id="IPR044846">
    <property type="entry name" value="GH10"/>
</dbReference>
<keyword evidence="3" id="KW-0858">Xylan degradation</keyword>
<dbReference type="GO" id="GO:0045493">
    <property type="term" value="P:xylan catabolic process"/>
    <property type="evidence" value="ECO:0007669"/>
    <property type="project" value="UniProtKB-KW"/>
</dbReference>
<dbReference type="PROSITE" id="PS51760">
    <property type="entry name" value="GH10_2"/>
    <property type="match status" value="1"/>
</dbReference>
<evidence type="ECO:0000256" key="7">
    <source>
        <dbReference type="ARBA" id="ARBA00023295"/>
    </source>
</evidence>
<dbReference type="PRINTS" id="PR00134">
    <property type="entry name" value="GLHYDRLASE10"/>
</dbReference>
<accession>A0AAE3SWK6</accession>
<dbReference type="GO" id="GO:0031176">
    <property type="term" value="F:endo-1,4-beta-xylanase activity"/>
    <property type="evidence" value="ECO:0007669"/>
    <property type="project" value="UniProtKB-EC"/>
</dbReference>
<comment type="caution">
    <text evidence="11">The sequence shown here is derived from an EMBL/GenBank/DDBJ whole genome shotgun (WGS) entry which is preliminary data.</text>
</comment>
<protein>
    <recommendedName>
        <fullName evidence="9">Beta-xylanase</fullName>
        <ecNumber evidence="9">3.2.1.8</ecNumber>
    </recommendedName>
</protein>
<keyword evidence="5 9" id="KW-0378">Hydrolase</keyword>
<dbReference type="InterPro" id="IPR001000">
    <property type="entry name" value="GH10_dom"/>
</dbReference>
<dbReference type="PANTHER" id="PTHR31490:SF88">
    <property type="entry name" value="BETA-XYLANASE"/>
    <property type="match status" value="1"/>
</dbReference>
<keyword evidence="8 9" id="KW-0624">Polysaccharide degradation</keyword>
<evidence type="ECO:0000256" key="4">
    <source>
        <dbReference type="ARBA" id="ARBA00022729"/>
    </source>
</evidence>
<evidence type="ECO:0000256" key="6">
    <source>
        <dbReference type="ARBA" id="ARBA00023277"/>
    </source>
</evidence>
<keyword evidence="12" id="KW-1185">Reference proteome</keyword>
<dbReference type="Proteomes" id="UP001208771">
    <property type="component" value="Unassembled WGS sequence"/>
</dbReference>
<evidence type="ECO:0000256" key="2">
    <source>
        <dbReference type="ARBA" id="ARBA00007495"/>
    </source>
</evidence>
<dbReference type="Gene3D" id="3.20.20.80">
    <property type="entry name" value="Glycosidases"/>
    <property type="match status" value="1"/>
</dbReference>
<evidence type="ECO:0000256" key="3">
    <source>
        <dbReference type="ARBA" id="ARBA00022651"/>
    </source>
</evidence>
<name>A0AAE3SWK6_9HYPH</name>
<reference evidence="11" key="1">
    <citation type="submission" date="2022-07" db="EMBL/GenBank/DDBJ databases">
        <title>Ectorhizobium quercum gen.nov., sp. nov.</title>
        <authorList>
            <person name="Ma T."/>
            <person name="Li Y."/>
        </authorList>
    </citation>
    <scope>NUCLEOTIDE SEQUENCE</scope>
    <source>
        <strain evidence="11">BDR2-2</strain>
    </source>
</reference>
<sequence length="372" mass="42703">MKLDRRQFVGGLASLPFLPASASAEAEETLRSIAASKDLFFGAATATSRLMKDRAYADLVGRECDALVAEYEMKQRWIQSGGPDTFNFRESDWLYQFARRYDMKVRGHTLIWHIAMTDWLKQELEEKPDEQKHIVGYIEKVAGRYKGRTHSWDVANECVAPEDGGKDGMRTDSPWYKAFGETFIDTAFHAARATDPDAVLVYNDYGIEMQDGMLQGKWYGNRRRAVLDLMERLKTRNVPVDALGLQSHLRVFGAKHFDQEVLRDFLQKIVDMGYKLMVTELEIRNFPGPDDTPTRDENVAAITKAYLDVLLDFKETLGIVTWGLSSRYNWINPEWEKKPPEGYDLRNLPFDKELQKTAMWTSISDSLKSRNG</sequence>
<evidence type="ECO:0000256" key="5">
    <source>
        <dbReference type="ARBA" id="ARBA00022801"/>
    </source>
</evidence>
<feature type="domain" description="GH10" evidence="10">
    <location>
        <begin position="24"/>
        <end position="348"/>
    </location>
</feature>
<dbReference type="Pfam" id="PF00331">
    <property type="entry name" value="Glyco_hydro_10"/>
    <property type="match status" value="1"/>
</dbReference>
<dbReference type="InterPro" id="IPR017853">
    <property type="entry name" value="GH"/>
</dbReference>
<dbReference type="SUPFAM" id="SSF51445">
    <property type="entry name" value="(Trans)glycosidases"/>
    <property type="match status" value="1"/>
</dbReference>
<evidence type="ECO:0000256" key="1">
    <source>
        <dbReference type="ARBA" id="ARBA00000681"/>
    </source>
</evidence>
<keyword evidence="6 9" id="KW-0119">Carbohydrate metabolism</keyword>
<proteinExistence type="inferred from homology"/>
<comment type="similarity">
    <text evidence="2 9">Belongs to the glycosyl hydrolase 10 (cellulase F) family.</text>
</comment>
<evidence type="ECO:0000313" key="11">
    <source>
        <dbReference type="EMBL" id="MCX8998124.1"/>
    </source>
</evidence>
<organism evidence="11 12">
    <name type="scientific">Ectorhizobium quercum</name>
    <dbReference type="NCBI Taxonomy" id="2965071"/>
    <lineage>
        <taxon>Bacteria</taxon>
        <taxon>Pseudomonadati</taxon>
        <taxon>Pseudomonadota</taxon>
        <taxon>Alphaproteobacteria</taxon>
        <taxon>Hyphomicrobiales</taxon>
        <taxon>Rhizobiaceae</taxon>
        <taxon>Ectorhizobium</taxon>
    </lineage>
</organism>
<dbReference type="AlphaFoldDB" id="A0AAE3SWK6"/>
<keyword evidence="7 9" id="KW-0326">Glycosidase</keyword>
<evidence type="ECO:0000313" key="12">
    <source>
        <dbReference type="Proteomes" id="UP001208771"/>
    </source>
</evidence>
<evidence type="ECO:0000259" key="10">
    <source>
        <dbReference type="PROSITE" id="PS51760"/>
    </source>
</evidence>
<dbReference type="SMART" id="SM00633">
    <property type="entry name" value="Glyco_10"/>
    <property type="match status" value="1"/>
</dbReference>
<dbReference type="RefSeq" id="WP_306411911.1">
    <property type="nucleotide sequence ID" value="NZ_JANFPI010000004.1"/>
</dbReference>